<keyword evidence="2" id="KW-1133">Transmembrane helix</keyword>
<sequence length="113" mass="12745">MLRLSFWVKLVFILVEFALIVAFGVLSRQKKRDSAAVLEWIISFIFTFYAVSFVIDLYPAVRTKSPDARYTKPYYVPSASATPNDVDSGNGSSSNIYPRDVEMAQNGPPPRNF</sequence>
<dbReference type="Proteomes" id="UP000288168">
    <property type="component" value="Unassembled WGS sequence"/>
</dbReference>
<feature type="domain" description="CWH43-like N-terminal" evidence="3">
    <location>
        <begin position="3"/>
        <end position="59"/>
    </location>
</feature>
<feature type="transmembrane region" description="Helical" evidence="2">
    <location>
        <begin position="6"/>
        <end position="26"/>
    </location>
</feature>
<comment type="caution">
    <text evidence="4">The sequence shown here is derived from an EMBL/GenBank/DDBJ whole genome shotgun (WGS) entry which is preliminary data.</text>
</comment>
<proteinExistence type="predicted"/>
<feature type="region of interest" description="Disordered" evidence="1">
    <location>
        <begin position="76"/>
        <end position="113"/>
    </location>
</feature>
<evidence type="ECO:0000256" key="1">
    <source>
        <dbReference type="SAM" id="MobiDB-lite"/>
    </source>
</evidence>
<dbReference type="InterPro" id="IPR019402">
    <property type="entry name" value="CWH43_N"/>
</dbReference>
<dbReference type="OrthoDB" id="10032492at2759"/>
<reference evidence="4 5" key="1">
    <citation type="submission" date="2017-06" db="EMBL/GenBank/DDBJ databases">
        <title>Comparative genomic analysis of Ambrosia Fusariam Clade fungi.</title>
        <authorList>
            <person name="Stajich J.E."/>
            <person name="Carrillo J."/>
            <person name="Kijimoto T."/>
            <person name="Eskalen A."/>
            <person name="O'Donnell K."/>
            <person name="Kasson M."/>
        </authorList>
    </citation>
    <scope>NUCLEOTIDE SEQUENCE [LARGE SCALE GENOMIC DNA]</scope>
    <source>
        <strain evidence="4 5">NRRL62584</strain>
    </source>
</reference>
<accession>A0A428PC92</accession>
<name>A0A428PC92_9HYPO</name>
<keyword evidence="2" id="KW-0472">Membrane</keyword>
<evidence type="ECO:0000313" key="4">
    <source>
        <dbReference type="EMBL" id="RSL50609.1"/>
    </source>
</evidence>
<dbReference type="Pfam" id="PF10277">
    <property type="entry name" value="Frag1"/>
    <property type="match status" value="1"/>
</dbReference>
<keyword evidence="5" id="KW-1185">Reference proteome</keyword>
<keyword evidence="2" id="KW-0812">Transmembrane</keyword>
<organism evidence="4 5">
    <name type="scientific">Fusarium duplospermum</name>
    <dbReference type="NCBI Taxonomy" id="1325734"/>
    <lineage>
        <taxon>Eukaryota</taxon>
        <taxon>Fungi</taxon>
        <taxon>Dikarya</taxon>
        <taxon>Ascomycota</taxon>
        <taxon>Pezizomycotina</taxon>
        <taxon>Sordariomycetes</taxon>
        <taxon>Hypocreomycetidae</taxon>
        <taxon>Hypocreales</taxon>
        <taxon>Nectriaceae</taxon>
        <taxon>Fusarium</taxon>
        <taxon>Fusarium solani species complex</taxon>
    </lineage>
</organism>
<dbReference type="STRING" id="1325734.A0A428PC92"/>
<feature type="transmembrane region" description="Helical" evidence="2">
    <location>
        <begin position="38"/>
        <end position="61"/>
    </location>
</feature>
<evidence type="ECO:0000256" key="2">
    <source>
        <dbReference type="SAM" id="Phobius"/>
    </source>
</evidence>
<evidence type="ECO:0000259" key="3">
    <source>
        <dbReference type="Pfam" id="PF10277"/>
    </source>
</evidence>
<protein>
    <recommendedName>
        <fullName evidence="3">CWH43-like N-terminal domain-containing protein</fullName>
    </recommendedName>
</protein>
<dbReference type="EMBL" id="NKCI01000161">
    <property type="protein sequence ID" value="RSL50609.1"/>
    <property type="molecule type" value="Genomic_DNA"/>
</dbReference>
<evidence type="ECO:0000313" key="5">
    <source>
        <dbReference type="Proteomes" id="UP000288168"/>
    </source>
</evidence>
<gene>
    <name evidence="4" type="ORF">CEP54_011858</name>
</gene>
<dbReference type="AlphaFoldDB" id="A0A428PC92"/>